<name>A0A2K9D6R8_9MICO</name>
<feature type="domain" description="DUF4395" evidence="2">
    <location>
        <begin position="34"/>
        <end position="182"/>
    </location>
</feature>
<keyword evidence="1" id="KW-0472">Membrane</keyword>
<evidence type="ECO:0000259" key="2">
    <source>
        <dbReference type="Pfam" id="PF14340"/>
    </source>
</evidence>
<feature type="transmembrane region" description="Helical" evidence="1">
    <location>
        <begin position="78"/>
        <end position="96"/>
    </location>
</feature>
<organism evidence="3 4">
    <name type="scientific">Microbacterium hominis</name>
    <dbReference type="NCBI Taxonomy" id="162426"/>
    <lineage>
        <taxon>Bacteria</taxon>
        <taxon>Bacillati</taxon>
        <taxon>Actinomycetota</taxon>
        <taxon>Actinomycetes</taxon>
        <taxon>Micrococcales</taxon>
        <taxon>Microbacteriaceae</taxon>
        <taxon>Microbacterium</taxon>
    </lineage>
</organism>
<dbReference type="Proteomes" id="UP000233276">
    <property type="component" value="Chromosome"/>
</dbReference>
<keyword evidence="1" id="KW-1133">Transmembrane helix</keyword>
<feature type="transmembrane region" description="Helical" evidence="1">
    <location>
        <begin position="41"/>
        <end position="58"/>
    </location>
</feature>
<keyword evidence="1" id="KW-0812">Transmembrane</keyword>
<protein>
    <submittedName>
        <fullName evidence="3">DUF4395 domain-containing protein</fullName>
    </submittedName>
</protein>
<accession>A0A2K9D6R8</accession>
<feature type="transmembrane region" description="Helical" evidence="1">
    <location>
        <begin position="130"/>
        <end position="151"/>
    </location>
</feature>
<dbReference type="OrthoDB" id="345402at2"/>
<evidence type="ECO:0000313" key="3">
    <source>
        <dbReference type="EMBL" id="AUG28592.1"/>
    </source>
</evidence>
<evidence type="ECO:0000313" key="4">
    <source>
        <dbReference type="Proteomes" id="UP000233276"/>
    </source>
</evidence>
<dbReference type="AlphaFoldDB" id="A0A2K9D6R8"/>
<evidence type="ECO:0000256" key="1">
    <source>
        <dbReference type="SAM" id="Phobius"/>
    </source>
</evidence>
<feature type="transmembrane region" description="Helical" evidence="1">
    <location>
        <begin position="157"/>
        <end position="180"/>
    </location>
</feature>
<dbReference type="InterPro" id="IPR025508">
    <property type="entry name" value="DUF4395"/>
</dbReference>
<sequence length="195" mass="20437">MKNCDGDGPVRRHRAYRVRVTTSSAPSTARPAGIDPRGPRFAASVTAALLLVGTFLALVGSSTATTATTPGERVTDPAFLLLLVVDLLFVWGFAAPRTAPWGALYRVAIRPRLRPPVDLEDPRPPRFAQVVGFIVVTVGLVLHVAGVAWALPIAAAAAFIAAFLNAAFGLCLGCLLYLALARAGVFRPRGGLLGA</sequence>
<reference evidence="3 4" key="1">
    <citation type="submission" date="2017-12" db="EMBL/GenBank/DDBJ databases">
        <title>Isolation and characterization of estrogens degradatiion strain Microbacterium hominis SJTG1.</title>
        <authorList>
            <person name="Xiong W."/>
            <person name="Yin C."/>
            <person name="Zheng D."/>
            <person name="Liang R."/>
        </authorList>
    </citation>
    <scope>NUCLEOTIDE SEQUENCE [LARGE SCALE GENOMIC DNA]</scope>
    <source>
        <strain evidence="3 4">SJTG1</strain>
    </source>
</reference>
<proteinExistence type="predicted"/>
<dbReference type="KEGG" id="mhos:CXR34_03375"/>
<dbReference type="EMBL" id="CP025299">
    <property type="protein sequence ID" value="AUG28592.1"/>
    <property type="molecule type" value="Genomic_DNA"/>
</dbReference>
<gene>
    <name evidence="3" type="ORF">CXR34_03375</name>
</gene>
<dbReference type="Pfam" id="PF14340">
    <property type="entry name" value="DUF4395"/>
    <property type="match status" value="1"/>
</dbReference>